<comment type="caution">
    <text evidence="6">The sequence shown here is derived from an EMBL/GenBank/DDBJ whole genome shotgun (WGS) entry which is preliminary data.</text>
</comment>
<evidence type="ECO:0000313" key="6">
    <source>
        <dbReference type="EMBL" id="RHY48152.1"/>
    </source>
</evidence>
<dbReference type="InterPro" id="IPR011992">
    <property type="entry name" value="EF-hand-dom_pair"/>
</dbReference>
<dbReference type="InterPro" id="IPR002048">
    <property type="entry name" value="EF_hand_dom"/>
</dbReference>
<sequence>MPHFQRPFLKFVYEKPSTHKRVSAKTDEADAQRLDGTDTAVAAWRDAIGNVDALLAHQDDVLYGNTLASLAPSSSSSPSKAPMLMTYEECMEKNRLAKEATRKDRIAAEKHRLTQIMADQAKQREWKQTLVEQDQALVHRSACRLQTWLCHVTFLRRYAVKRSQYAAAVVIQCLVRTRQARRMYRRRTDERRQRNKAQAIHAAEQILERQMHVATAKLQHDKEMEPILRLWTDIQQAIQRASSKESNVFSFFDRRHAGQVDRAVLRRQLLQLGFDVPRQVVRRLIQLIHSRANVQSDRLVVTADQFTKAFDLTTCIAIPPDVVAEVPPPPWTSANASPESNAVLEMTEASPALAPAVPTINSVEGISMTFRQLRERIVHAARVQFGGGECSSVSFASLRAALVKLFEWFDQHGSGDVALADFKACLETHLHVAMDAANWEYVRECFDADGSGSVNIAEFVAFAFADASVDEMGVLGYQLRDAILHRVKAARKDAAPTIEDAVRLVFHPVFHRRDDATFADFCHALAQLQLGFTLGQLSRLDKNHLISLDELLGWLKLKRSNDTRADTTHDEPPRPNTEPGVSAASAAVKQLRRHLVELAGEAKPHAIKHLFESIDTNQSAKLSASELHAYLGDDTAPLSVVEAAVACMDARRLSVVSKADFISFCLDTTRAATDEEVGVVVEQCRTKLCDMCADAAGLRRWFGALAQHQGKVRTAEFKRALKAMVHLPEHELDGVVRRLDFDGSGWISDKEFHAWVHPVRDIEVLLTLVERHPALQQMGAALFAAFDVDGNGVIGIDEFHAGLKRFHIDVNTDEAAALLAEFDVNADGVLSASELHAMAEAYNSDELDLAEPSTEAAAAGYDDDFEDS</sequence>
<dbReference type="PANTHER" id="PTHR34524">
    <property type="entry name" value="CALCYPHOSIN"/>
    <property type="match status" value="1"/>
</dbReference>
<dbReference type="AlphaFoldDB" id="A0A397CK64"/>
<feature type="domain" description="EF-hand" evidence="5">
    <location>
        <begin position="727"/>
        <end position="762"/>
    </location>
</feature>
<dbReference type="EMBL" id="QUTC01007334">
    <property type="protein sequence ID" value="RHY48152.1"/>
    <property type="molecule type" value="Genomic_DNA"/>
</dbReference>
<proteinExistence type="predicted"/>
<evidence type="ECO:0000256" key="2">
    <source>
        <dbReference type="ARBA" id="ARBA00022737"/>
    </source>
</evidence>
<feature type="domain" description="EF-hand" evidence="5">
    <location>
        <begin position="774"/>
        <end position="809"/>
    </location>
</feature>
<gene>
    <name evidence="6" type="ORF">DYB38_006748</name>
</gene>
<feature type="domain" description="EF-hand" evidence="5">
    <location>
        <begin position="810"/>
        <end position="845"/>
    </location>
</feature>
<evidence type="ECO:0000313" key="7">
    <source>
        <dbReference type="Proteomes" id="UP000265716"/>
    </source>
</evidence>
<dbReference type="VEuPathDB" id="FungiDB:H257_04364"/>
<dbReference type="Gene3D" id="1.10.238.10">
    <property type="entry name" value="EF-hand"/>
    <property type="match status" value="4"/>
</dbReference>
<keyword evidence="1" id="KW-0479">Metal-binding</keyword>
<dbReference type="Pfam" id="PF13499">
    <property type="entry name" value="EF-hand_7"/>
    <property type="match status" value="1"/>
</dbReference>
<dbReference type="Pfam" id="PF13833">
    <property type="entry name" value="EF-hand_8"/>
    <property type="match status" value="1"/>
</dbReference>
<dbReference type="PANTHER" id="PTHR34524:SF6">
    <property type="entry name" value="CALCYPHOSINE LIKE"/>
    <property type="match status" value="1"/>
</dbReference>
<accession>A0A397CK64</accession>
<keyword evidence="3" id="KW-0106">Calcium</keyword>
<dbReference type="PROSITE" id="PS50096">
    <property type="entry name" value="IQ"/>
    <property type="match status" value="1"/>
</dbReference>
<evidence type="ECO:0000256" key="1">
    <source>
        <dbReference type="ARBA" id="ARBA00022723"/>
    </source>
</evidence>
<keyword evidence="2" id="KW-0677">Repeat</keyword>
<dbReference type="Proteomes" id="UP000265716">
    <property type="component" value="Unassembled WGS sequence"/>
</dbReference>
<evidence type="ECO:0000259" key="5">
    <source>
        <dbReference type="PROSITE" id="PS50222"/>
    </source>
</evidence>
<feature type="region of interest" description="Disordered" evidence="4">
    <location>
        <begin position="563"/>
        <end position="582"/>
    </location>
</feature>
<dbReference type="PROSITE" id="PS00018">
    <property type="entry name" value="EF_HAND_1"/>
    <property type="match status" value="4"/>
</dbReference>
<dbReference type="PROSITE" id="PS50222">
    <property type="entry name" value="EF_HAND_2"/>
    <property type="match status" value="3"/>
</dbReference>
<dbReference type="InterPro" id="IPR018247">
    <property type="entry name" value="EF_Hand_1_Ca_BS"/>
</dbReference>
<feature type="compositionally biased region" description="Basic and acidic residues" evidence="4">
    <location>
        <begin position="563"/>
        <end position="573"/>
    </location>
</feature>
<evidence type="ECO:0000256" key="3">
    <source>
        <dbReference type="ARBA" id="ARBA00022837"/>
    </source>
</evidence>
<evidence type="ECO:0000256" key="4">
    <source>
        <dbReference type="SAM" id="MobiDB-lite"/>
    </source>
</evidence>
<dbReference type="InterPro" id="IPR051581">
    <property type="entry name" value="Ca-bind"/>
</dbReference>
<dbReference type="SUPFAM" id="SSF47473">
    <property type="entry name" value="EF-hand"/>
    <property type="match status" value="2"/>
</dbReference>
<dbReference type="SMART" id="SM00054">
    <property type="entry name" value="EFh"/>
    <property type="match status" value="6"/>
</dbReference>
<name>A0A397CK64_APHAT</name>
<dbReference type="GO" id="GO:0005509">
    <property type="term" value="F:calcium ion binding"/>
    <property type="evidence" value="ECO:0007669"/>
    <property type="project" value="InterPro"/>
</dbReference>
<protein>
    <recommendedName>
        <fullName evidence="5">EF-hand domain-containing protein</fullName>
    </recommendedName>
</protein>
<dbReference type="CDD" id="cd00051">
    <property type="entry name" value="EFh"/>
    <property type="match status" value="2"/>
</dbReference>
<reference evidence="6 7" key="1">
    <citation type="submission" date="2018-08" db="EMBL/GenBank/DDBJ databases">
        <title>Aphanomyces genome sequencing and annotation.</title>
        <authorList>
            <person name="Minardi D."/>
            <person name="Oidtmann B."/>
            <person name="Van Der Giezen M."/>
            <person name="Studholme D.J."/>
        </authorList>
    </citation>
    <scope>NUCLEOTIDE SEQUENCE [LARGE SCALE GENOMIC DNA]</scope>
    <source>
        <strain evidence="6 7">SA</strain>
    </source>
</reference>
<organism evidence="6 7">
    <name type="scientific">Aphanomyces astaci</name>
    <name type="common">Crayfish plague agent</name>
    <dbReference type="NCBI Taxonomy" id="112090"/>
    <lineage>
        <taxon>Eukaryota</taxon>
        <taxon>Sar</taxon>
        <taxon>Stramenopiles</taxon>
        <taxon>Oomycota</taxon>
        <taxon>Saprolegniomycetes</taxon>
        <taxon>Saprolegniales</taxon>
        <taxon>Verrucalvaceae</taxon>
        <taxon>Aphanomyces</taxon>
    </lineage>
</organism>